<accession>A0A5C2HHS9</accession>
<dbReference type="EMBL" id="CP036246">
    <property type="protein sequence ID" value="QEP40851.1"/>
    <property type="molecule type" value="Genomic_DNA"/>
</dbReference>
<organism evidence="1 2">
    <name type="scientific">Arcobacter porcinus</name>
    <dbReference type="NCBI Taxonomy" id="1935204"/>
    <lineage>
        <taxon>Bacteria</taxon>
        <taxon>Pseudomonadati</taxon>
        <taxon>Campylobacterota</taxon>
        <taxon>Epsilonproteobacteria</taxon>
        <taxon>Campylobacterales</taxon>
        <taxon>Arcobacteraceae</taxon>
        <taxon>Arcobacter</taxon>
    </lineage>
</organism>
<sequence length="70" mass="7996">MIFLAYFYLLIKFSSSFLNIPDNAKVSLTTTLFDTPKLFAIVSSFSISSSVNKILIFFFRLVDVEKNFKG</sequence>
<dbReference type="Proteomes" id="UP000322644">
    <property type="component" value="Chromosome"/>
</dbReference>
<name>A0A5C2HHS9_9BACT</name>
<reference evidence="1 2" key="1">
    <citation type="submission" date="2019-09" db="EMBL/GenBank/DDBJ databases">
        <title>Complete genome sequencing of four Arcobacter species reveals a diverse suite of mobile elements.</title>
        <authorList>
            <person name="Miller W.G."/>
            <person name="Yee E."/>
            <person name="Bono J.L."/>
        </authorList>
    </citation>
    <scope>NUCLEOTIDE SEQUENCE [LARGE SCALE GENOMIC DNA]</scope>
    <source>
        <strain evidence="1 2">CCUG 56899</strain>
    </source>
</reference>
<reference evidence="1 2" key="2">
    <citation type="submission" date="2019-09" db="EMBL/GenBank/DDBJ databases">
        <title>Taxonomic note: a critical rebuttal of the proposed division of the genus Arcobacter into six genera, emended descriptions of Arcobacter anaerophilus and the genus Arcobacter, and an assessment of genus-level boundaries for Epsilonproteobacteria using in silico genomic comparator tools.</title>
        <authorList>
            <person name="On S.L.W."/>
            <person name="Miller W.G."/>
            <person name="Biggs P."/>
            <person name="Cornelius A."/>
            <person name="Vandamme P."/>
        </authorList>
    </citation>
    <scope>NUCLEOTIDE SEQUENCE [LARGE SCALE GENOMIC DNA]</scope>
    <source>
        <strain evidence="1 2">CCUG 56899</strain>
    </source>
</reference>
<dbReference type="KEGG" id="apoc:APORC_1256"/>
<evidence type="ECO:0000313" key="1">
    <source>
        <dbReference type="EMBL" id="QEP40851.1"/>
    </source>
</evidence>
<protein>
    <submittedName>
        <fullName evidence="1">Uncharacterized protein</fullName>
    </submittedName>
</protein>
<dbReference type="AlphaFoldDB" id="A0A5C2HHS9"/>
<evidence type="ECO:0000313" key="2">
    <source>
        <dbReference type="Proteomes" id="UP000322644"/>
    </source>
</evidence>
<proteinExistence type="predicted"/>
<gene>
    <name evidence="1" type="ORF">APORC_1256</name>
</gene>